<evidence type="ECO:0008006" key="4">
    <source>
        <dbReference type="Google" id="ProtNLM"/>
    </source>
</evidence>
<proteinExistence type="predicted"/>
<accession>A0ABN8J8J1</accession>
<keyword evidence="3" id="KW-1185">Reference proteome</keyword>
<dbReference type="InterPro" id="IPR016024">
    <property type="entry name" value="ARM-type_fold"/>
</dbReference>
<evidence type="ECO:0000313" key="3">
    <source>
        <dbReference type="Proteomes" id="UP000837857"/>
    </source>
</evidence>
<feature type="non-terminal residue" evidence="2">
    <location>
        <position position="1"/>
    </location>
</feature>
<organism evidence="2 3">
    <name type="scientific">Iphiclides podalirius</name>
    <name type="common">scarce swallowtail</name>
    <dbReference type="NCBI Taxonomy" id="110791"/>
    <lineage>
        <taxon>Eukaryota</taxon>
        <taxon>Metazoa</taxon>
        <taxon>Ecdysozoa</taxon>
        <taxon>Arthropoda</taxon>
        <taxon>Hexapoda</taxon>
        <taxon>Insecta</taxon>
        <taxon>Pterygota</taxon>
        <taxon>Neoptera</taxon>
        <taxon>Endopterygota</taxon>
        <taxon>Lepidoptera</taxon>
        <taxon>Glossata</taxon>
        <taxon>Ditrysia</taxon>
        <taxon>Papilionoidea</taxon>
        <taxon>Papilionidae</taxon>
        <taxon>Papilioninae</taxon>
        <taxon>Iphiclides</taxon>
    </lineage>
</organism>
<feature type="region of interest" description="Disordered" evidence="1">
    <location>
        <begin position="403"/>
        <end position="425"/>
    </location>
</feature>
<dbReference type="Proteomes" id="UP000837857">
    <property type="component" value="Chromosome 9"/>
</dbReference>
<dbReference type="PANTHER" id="PTHR21567:SF87">
    <property type="entry name" value="CRESCERIN-LIKE PROTEIN CHE-12"/>
    <property type="match status" value="1"/>
</dbReference>
<evidence type="ECO:0000313" key="2">
    <source>
        <dbReference type="EMBL" id="CAH2076115.1"/>
    </source>
</evidence>
<feature type="region of interest" description="Disordered" evidence="1">
    <location>
        <begin position="843"/>
        <end position="976"/>
    </location>
</feature>
<dbReference type="Gene3D" id="1.25.10.10">
    <property type="entry name" value="Leucine-rich Repeat Variant"/>
    <property type="match status" value="2"/>
</dbReference>
<protein>
    <recommendedName>
        <fullName evidence="4">TOG domain-containing protein</fullName>
    </recommendedName>
</protein>
<feature type="compositionally biased region" description="Basic and acidic residues" evidence="1">
    <location>
        <begin position="852"/>
        <end position="876"/>
    </location>
</feature>
<feature type="compositionally biased region" description="Polar residues" evidence="1">
    <location>
        <begin position="776"/>
        <end position="787"/>
    </location>
</feature>
<dbReference type="PANTHER" id="PTHR21567">
    <property type="entry name" value="CLASP"/>
    <property type="match status" value="1"/>
</dbReference>
<evidence type="ECO:0000256" key="1">
    <source>
        <dbReference type="SAM" id="MobiDB-lite"/>
    </source>
</evidence>
<dbReference type="SUPFAM" id="SSF48371">
    <property type="entry name" value="ARM repeat"/>
    <property type="match status" value="2"/>
</dbReference>
<dbReference type="EMBL" id="OW152821">
    <property type="protein sequence ID" value="CAH2076115.1"/>
    <property type="molecule type" value="Genomic_DNA"/>
</dbReference>
<feature type="region of interest" description="Disordered" evidence="1">
    <location>
        <begin position="772"/>
        <end position="826"/>
    </location>
</feature>
<dbReference type="InterPro" id="IPR011989">
    <property type="entry name" value="ARM-like"/>
</dbReference>
<name>A0ABN8J8J1_9NEOP</name>
<reference evidence="2" key="1">
    <citation type="submission" date="2022-03" db="EMBL/GenBank/DDBJ databases">
        <authorList>
            <person name="Martin H S."/>
        </authorList>
    </citation>
    <scope>NUCLEOTIDE SEQUENCE</scope>
</reference>
<sequence>MGAYGRKVPAFPTSEVSLVNMGGSPAWLILGGGRSLTQLGGGTRRGRPRQCRAMQLPEAPPPLAPLWDRVLRARALPPDLDVDLLYIAIRDRLAHPEWEVRLHALRVLADLLPLSGNALSFPFDQVVDNLGHGSPNVRKAALDALKVFANYCEDTECATNAILDKCSYNNIRPHSANIDNKVNVITGLVLSIPSVMAILKRRNPNLDMFPVFNTLGDKLFDSVHRDVALRSLMKLRRVCGPRDYMLCFTRLDPKVQDKFRLLCEKFDEDSLDVYYAPRRTYTTNGSQPLTRINHVFNNHSTAPIRISSDSSSDDSYAMPYYTNNYGKVIIETEIKFDSDTAITMTVLEQNESESEKNTGSDDEDSVDRNMLKYSDGESEDSDVVVKKVRFGGESVKIRTPDSDNLITSEEDNNPITASEESSNIEEALPTTPSIVNKMNDIKRESVEREARLNQRKSAIPLPVIRSHRANDAANNTVMKSKSKSLSELYDYFNKRTGSESRPKDASKFALTLTEVRSPEKIPSPVETHKEVEVLHNLQRSPTVSPRRQQTRVHIEKDGFVLNLVASSPPESLLVSPLPASPLKKHYDWEDLEILPSRVCDQLHNTDNWIAAVKAADQLHSTLLEANSVRSVEPAALSLVEHMWALSDAVPATRAPAEGAVCALVRGASGACTRLLLPSLIARLCRDPPPAALPHALLQRLALHHLIDLIFDPEMTGVRDAREAEAGQLRAALCVARAAGPAAVLAAVRRRPPPTQHPDAFCAQLRERLNKPIENIRPSQFSSRSSQLPVPARRARSTPPAAPPPKPRRLRPLPDSAPLPSISQPGRDVIVTSLSPIALSDRDSSAYTVSGGREAKADQTEIKEPDNVDGKEEKQAEVDEPPSPPRSPSLKVEDFSEKSNPSLHSAETKNEPPAEVVEEDGESQKSIAEMNAETNGGLESADGEASVGSKSKSEPPSPVGSARLSSEAVVSGSRRSLGERDVRSALAECIMPARHEDWEAIVTGLAETERMARDVTARAPASSWRAAARSASTHVRSLRSKVARAACTTLGALFEHRGRALDPELDEATGALLERCADVNRFLRADATSALRRIACGGVGARAAVALARRGVTHRAGPVRAAAAQALSALVRHNGASATLDMAAEPRTMLLRATGELLADASAEARAHARHLWVALAEDQRFPQMLKDAMPPTRYRAIEKYVDKLRCR</sequence>
<feature type="region of interest" description="Disordered" evidence="1">
    <location>
        <begin position="347"/>
        <end position="368"/>
    </location>
</feature>
<gene>
    <name evidence="2" type="ORF">IPOD504_LOCUS17140</name>
</gene>
<feature type="compositionally biased region" description="Polar residues" evidence="1">
    <location>
        <begin position="403"/>
        <end position="421"/>
    </location>
</feature>